<protein>
    <recommendedName>
        <fullName evidence="4">VCBS repeat-containing protein</fullName>
    </recommendedName>
</protein>
<comment type="caution">
    <text evidence="2">The sequence shown here is derived from an EMBL/GenBank/DDBJ whole genome shotgun (WGS) entry which is preliminary data.</text>
</comment>
<gene>
    <name evidence="2" type="ORF">F6X53_07115</name>
</gene>
<evidence type="ECO:0000313" key="2">
    <source>
        <dbReference type="EMBL" id="KAB1080480.1"/>
    </source>
</evidence>
<accession>A0A6L3T1M2</accession>
<reference evidence="2 3" key="1">
    <citation type="submission" date="2019-09" db="EMBL/GenBank/DDBJ databases">
        <title>YIM 48816 draft genome.</title>
        <authorList>
            <person name="Jiang L."/>
        </authorList>
    </citation>
    <scope>NUCLEOTIDE SEQUENCE [LARGE SCALE GENOMIC DNA]</scope>
    <source>
        <strain evidence="2 3">YIM 48816</strain>
    </source>
</reference>
<organism evidence="2 3">
    <name type="scientific">Methylobacterium soli</name>
    <dbReference type="NCBI Taxonomy" id="553447"/>
    <lineage>
        <taxon>Bacteria</taxon>
        <taxon>Pseudomonadati</taxon>
        <taxon>Pseudomonadota</taxon>
        <taxon>Alphaproteobacteria</taxon>
        <taxon>Hyphomicrobiales</taxon>
        <taxon>Methylobacteriaceae</taxon>
        <taxon>Methylobacterium</taxon>
    </lineage>
</organism>
<evidence type="ECO:0008006" key="4">
    <source>
        <dbReference type="Google" id="ProtNLM"/>
    </source>
</evidence>
<keyword evidence="1" id="KW-0732">Signal</keyword>
<feature type="signal peptide" evidence="1">
    <location>
        <begin position="1"/>
        <end position="22"/>
    </location>
</feature>
<dbReference type="RefSeq" id="WP_150998804.1">
    <property type="nucleotide sequence ID" value="NZ_BPQY01000416.1"/>
</dbReference>
<keyword evidence="3" id="KW-1185">Reference proteome</keyword>
<proteinExistence type="predicted"/>
<dbReference type="OrthoDB" id="58662at2"/>
<dbReference type="Proteomes" id="UP000474159">
    <property type="component" value="Unassembled WGS sequence"/>
</dbReference>
<feature type="chain" id="PRO_5026980891" description="VCBS repeat-containing protein" evidence="1">
    <location>
        <begin position="23"/>
        <end position="397"/>
    </location>
</feature>
<evidence type="ECO:0000313" key="3">
    <source>
        <dbReference type="Proteomes" id="UP000474159"/>
    </source>
</evidence>
<dbReference type="SUPFAM" id="SSF69318">
    <property type="entry name" value="Integrin alpha N-terminal domain"/>
    <property type="match status" value="1"/>
</dbReference>
<evidence type="ECO:0000256" key="1">
    <source>
        <dbReference type="SAM" id="SignalP"/>
    </source>
</evidence>
<dbReference type="AlphaFoldDB" id="A0A6L3T1M2"/>
<dbReference type="InterPro" id="IPR028994">
    <property type="entry name" value="Integrin_alpha_N"/>
</dbReference>
<name>A0A6L3T1M2_9HYPH</name>
<sequence>MSERGRLAWLLAGLLASIPAAAAEPVPAANAVTAQAVTAQAVTILDLPFRVTSLRGPGSEVAIAVATSGLLPIARPGAAGRTADPSAPAAEEGEVPLVVVWGEEGGAALSLVEGGLRTTLLGAEAVEGLAAAETPRGALPNTRRALAGPLSAYLTGPTRAMGGDGASHAAGLTIRERQPVAMSAEPKPVPVDTATISAGTDAVFAPRRPRVAQLDGRPTFVAVTATGQDASELVIVGREASAPGAKAGWGILARTPPQPGGALKVAAVADFTGAGSPQVVAVRAPEGANVLQLWSYAKGALTLAAEAPGYTDGLGNADLAATLDADRDGVSELALPTGDRAALALVSLKDGIRERARIPLPAPAATGVAVIGTGPSLRVLVGLADGRVAQIQLGARP</sequence>
<dbReference type="EMBL" id="VZZK01000005">
    <property type="protein sequence ID" value="KAB1080480.1"/>
    <property type="molecule type" value="Genomic_DNA"/>
</dbReference>